<evidence type="ECO:0000256" key="1">
    <source>
        <dbReference type="SAM" id="MobiDB-lite"/>
    </source>
</evidence>
<evidence type="ECO:0000313" key="2">
    <source>
        <dbReference type="Proteomes" id="UP000887540"/>
    </source>
</evidence>
<feature type="region of interest" description="Disordered" evidence="1">
    <location>
        <begin position="1"/>
        <end position="38"/>
    </location>
</feature>
<dbReference type="WBParaSite" id="ACRNAN_scaffold16570.g12885.t1">
    <property type="protein sequence ID" value="ACRNAN_scaffold16570.g12885.t1"/>
    <property type="gene ID" value="ACRNAN_scaffold16570.g12885"/>
</dbReference>
<dbReference type="Proteomes" id="UP000887540">
    <property type="component" value="Unplaced"/>
</dbReference>
<protein>
    <submittedName>
        <fullName evidence="3">Uncharacterized protein</fullName>
    </submittedName>
</protein>
<dbReference type="AlphaFoldDB" id="A0A914CZ09"/>
<proteinExistence type="predicted"/>
<feature type="region of interest" description="Disordered" evidence="1">
    <location>
        <begin position="55"/>
        <end position="109"/>
    </location>
</feature>
<sequence>MNPERGHQPAVQGHQKIGFKNGLQIRVQRPRKPRINKLRHDNCEVDENLEILRQATEQHPSTFHVLEDQNNAPKKTPSLTKAPAAQSPYPHRDREKRRILTQMPDRSFD</sequence>
<name>A0A914CZ09_9BILA</name>
<evidence type="ECO:0000313" key="3">
    <source>
        <dbReference type="WBParaSite" id="ACRNAN_scaffold16570.g12885.t1"/>
    </source>
</evidence>
<accession>A0A914CZ09</accession>
<feature type="compositionally biased region" description="Basic residues" evidence="1">
    <location>
        <begin position="28"/>
        <end position="37"/>
    </location>
</feature>
<organism evidence="2 3">
    <name type="scientific">Acrobeloides nanus</name>
    <dbReference type="NCBI Taxonomy" id="290746"/>
    <lineage>
        <taxon>Eukaryota</taxon>
        <taxon>Metazoa</taxon>
        <taxon>Ecdysozoa</taxon>
        <taxon>Nematoda</taxon>
        <taxon>Chromadorea</taxon>
        <taxon>Rhabditida</taxon>
        <taxon>Tylenchina</taxon>
        <taxon>Cephalobomorpha</taxon>
        <taxon>Cephaloboidea</taxon>
        <taxon>Cephalobidae</taxon>
        <taxon>Acrobeloides</taxon>
    </lineage>
</organism>
<reference evidence="3" key="1">
    <citation type="submission" date="2022-11" db="UniProtKB">
        <authorList>
            <consortium name="WormBaseParasite"/>
        </authorList>
    </citation>
    <scope>IDENTIFICATION</scope>
</reference>
<feature type="compositionally biased region" description="Polar residues" evidence="1">
    <location>
        <begin position="68"/>
        <end position="79"/>
    </location>
</feature>
<keyword evidence="2" id="KW-1185">Reference proteome</keyword>